<keyword evidence="4" id="KW-0472">Membrane</keyword>
<feature type="domain" description="RagB/SusD" evidence="6">
    <location>
        <begin position="279"/>
        <end position="571"/>
    </location>
</feature>
<comment type="similarity">
    <text evidence="2">Belongs to the SusD family.</text>
</comment>
<dbReference type="Pfam" id="PF07980">
    <property type="entry name" value="SusD_RagB"/>
    <property type="match status" value="1"/>
</dbReference>
<dbReference type="AlphaFoldDB" id="F4KYW7"/>
<gene>
    <name evidence="8" type="ordered locus">Halhy_3657</name>
</gene>
<keyword evidence="9" id="KW-1185">Reference proteome</keyword>
<evidence type="ECO:0000256" key="4">
    <source>
        <dbReference type="ARBA" id="ARBA00023136"/>
    </source>
</evidence>
<dbReference type="Pfam" id="PF14322">
    <property type="entry name" value="SusD-like_3"/>
    <property type="match status" value="1"/>
</dbReference>
<dbReference type="InterPro" id="IPR012944">
    <property type="entry name" value="SusD_RagB_dom"/>
</dbReference>
<evidence type="ECO:0000256" key="3">
    <source>
        <dbReference type="ARBA" id="ARBA00022729"/>
    </source>
</evidence>
<dbReference type="HOGENOM" id="CLU_015553_0_0_10"/>
<organism evidence="8 9">
    <name type="scientific">Haliscomenobacter hydrossis (strain ATCC 27775 / DSM 1100 / LMG 10767 / O)</name>
    <dbReference type="NCBI Taxonomy" id="760192"/>
    <lineage>
        <taxon>Bacteria</taxon>
        <taxon>Pseudomonadati</taxon>
        <taxon>Bacteroidota</taxon>
        <taxon>Saprospiria</taxon>
        <taxon>Saprospirales</taxon>
        <taxon>Haliscomenobacteraceae</taxon>
        <taxon>Haliscomenobacter</taxon>
    </lineage>
</organism>
<dbReference type="InterPro" id="IPR033985">
    <property type="entry name" value="SusD-like_N"/>
</dbReference>
<dbReference type="PROSITE" id="PS51257">
    <property type="entry name" value="PROKAR_LIPOPROTEIN"/>
    <property type="match status" value="1"/>
</dbReference>
<comment type="subcellular location">
    <subcellularLocation>
        <location evidence="1">Cell outer membrane</location>
    </subcellularLocation>
</comment>
<keyword evidence="5" id="KW-0998">Cell outer membrane</keyword>
<dbReference type="RefSeq" id="WP_013766048.1">
    <property type="nucleotide sequence ID" value="NC_015510.1"/>
</dbReference>
<dbReference type="EMBL" id="CP002691">
    <property type="protein sequence ID" value="AEE51509.1"/>
    <property type="molecule type" value="Genomic_DNA"/>
</dbReference>
<dbReference type="eggNOG" id="COG1435">
    <property type="taxonomic scope" value="Bacteria"/>
</dbReference>
<dbReference type="SUPFAM" id="SSF48452">
    <property type="entry name" value="TPR-like"/>
    <property type="match status" value="1"/>
</dbReference>
<name>F4KYW7_HALH1</name>
<evidence type="ECO:0000259" key="6">
    <source>
        <dbReference type="Pfam" id="PF07980"/>
    </source>
</evidence>
<dbReference type="Gene3D" id="1.25.40.390">
    <property type="match status" value="1"/>
</dbReference>
<reference evidence="8 9" key="1">
    <citation type="journal article" date="2011" name="Stand. Genomic Sci.">
        <title>Complete genome sequence of Haliscomenobacter hydrossis type strain (O).</title>
        <authorList>
            <consortium name="US DOE Joint Genome Institute (JGI-PGF)"/>
            <person name="Daligault H."/>
            <person name="Lapidus A."/>
            <person name="Zeytun A."/>
            <person name="Nolan M."/>
            <person name="Lucas S."/>
            <person name="Del Rio T.G."/>
            <person name="Tice H."/>
            <person name="Cheng J.F."/>
            <person name="Tapia R."/>
            <person name="Han C."/>
            <person name="Goodwin L."/>
            <person name="Pitluck S."/>
            <person name="Liolios K."/>
            <person name="Pagani I."/>
            <person name="Ivanova N."/>
            <person name="Huntemann M."/>
            <person name="Mavromatis K."/>
            <person name="Mikhailova N."/>
            <person name="Pati A."/>
            <person name="Chen A."/>
            <person name="Palaniappan K."/>
            <person name="Land M."/>
            <person name="Hauser L."/>
            <person name="Brambilla E.M."/>
            <person name="Rohde M."/>
            <person name="Verbarg S."/>
            <person name="Goker M."/>
            <person name="Bristow J."/>
            <person name="Eisen J.A."/>
            <person name="Markowitz V."/>
            <person name="Hugenholtz P."/>
            <person name="Kyrpides N.C."/>
            <person name="Klenk H.P."/>
            <person name="Woyke T."/>
        </authorList>
    </citation>
    <scope>NUCLEOTIDE SEQUENCE [LARGE SCALE GENOMIC DNA]</scope>
    <source>
        <strain evidence="9">ATCC 27775 / DSM 1100 / LMG 10767 / O</strain>
    </source>
</reference>
<evidence type="ECO:0000313" key="9">
    <source>
        <dbReference type="Proteomes" id="UP000008461"/>
    </source>
</evidence>
<dbReference type="Proteomes" id="UP000008461">
    <property type="component" value="Chromosome"/>
</dbReference>
<evidence type="ECO:0000256" key="5">
    <source>
        <dbReference type="ARBA" id="ARBA00023237"/>
    </source>
</evidence>
<dbReference type="STRING" id="760192.Halhy_3657"/>
<feature type="domain" description="SusD-like N-terminal" evidence="7">
    <location>
        <begin position="47"/>
        <end position="215"/>
    </location>
</feature>
<proteinExistence type="inferred from homology"/>
<evidence type="ECO:0000313" key="8">
    <source>
        <dbReference type="EMBL" id="AEE51509.1"/>
    </source>
</evidence>
<evidence type="ECO:0000256" key="1">
    <source>
        <dbReference type="ARBA" id="ARBA00004442"/>
    </source>
</evidence>
<dbReference type="InterPro" id="IPR011990">
    <property type="entry name" value="TPR-like_helical_dom_sf"/>
</dbReference>
<sequence>MRQTFHIAVVSLCLLASCQNTLDLYPLAQPSAETWYSNETEIQLALNDLYRGNFWAQDEDLDPNYLSDDGFYRQTLTPIKAGTTTSQWATSTALWTNSYKAIARANKIIEALNSDQTKAKVLPAKIELYNAEARFHRAAQYAVLVTHFGDVIYSDGVVSIEEAYTKGRTDKKIVIAKAFEDFDFAAKFLPLSYPVSAVKRVTKGAAYALKARLALYTGDFRTAADAAKACMDLKAYTLHADYSNLFLQTTKNSPEIVFGIPRSIALKVVIGTAMVSDRLTRNSGGFGAANPTWDLFCAYLCTDGLTIDKSPLYDPRNPFKNRDPRCTATIVEFGITHLGFVYDPNPYAVKVLRLSTNTQVNNNDNRVNAQFASYNGLVWKKGIDDSWLLNGRTIEPDQIVVRYADVLLMYAEAKMELNEIDQSVMDAVNSVRARAYKVALSATSSYPAITTTNQAELRRAIRMERRMELAAEGLRYMDIIRWKLAGKVLNKPIYGMLDPADLKTKVVDKNLWFFPGTPTIDADGIPDFKALEDAGLIKNLVPCTWNDRQYLWPIPTAEIQINPNITQNTGY</sequence>
<keyword evidence="3" id="KW-0732">Signal</keyword>
<evidence type="ECO:0000259" key="7">
    <source>
        <dbReference type="Pfam" id="PF14322"/>
    </source>
</evidence>
<protein>
    <submittedName>
        <fullName evidence="8">RagB/SusD domain-containing protein</fullName>
    </submittedName>
</protein>
<dbReference type="GO" id="GO:0009279">
    <property type="term" value="C:cell outer membrane"/>
    <property type="evidence" value="ECO:0007669"/>
    <property type="project" value="UniProtKB-SubCell"/>
</dbReference>
<accession>F4KYW7</accession>
<reference key="2">
    <citation type="submission" date="2011-04" db="EMBL/GenBank/DDBJ databases">
        <title>Complete sequence of chromosome of Haliscomenobacter hydrossis DSM 1100.</title>
        <authorList>
            <consortium name="US DOE Joint Genome Institute (JGI-PGF)"/>
            <person name="Lucas S."/>
            <person name="Han J."/>
            <person name="Lapidus A."/>
            <person name="Bruce D."/>
            <person name="Goodwin L."/>
            <person name="Pitluck S."/>
            <person name="Peters L."/>
            <person name="Kyrpides N."/>
            <person name="Mavromatis K."/>
            <person name="Ivanova N."/>
            <person name="Ovchinnikova G."/>
            <person name="Pagani I."/>
            <person name="Daligault H."/>
            <person name="Detter J.C."/>
            <person name="Han C."/>
            <person name="Land M."/>
            <person name="Hauser L."/>
            <person name="Markowitz V."/>
            <person name="Cheng J.-F."/>
            <person name="Hugenholtz P."/>
            <person name="Woyke T."/>
            <person name="Wu D."/>
            <person name="Verbarg S."/>
            <person name="Frueling A."/>
            <person name="Brambilla E."/>
            <person name="Klenk H.-P."/>
            <person name="Eisen J.A."/>
        </authorList>
    </citation>
    <scope>NUCLEOTIDE SEQUENCE</scope>
    <source>
        <strain>DSM 1100</strain>
    </source>
</reference>
<evidence type="ECO:0000256" key="2">
    <source>
        <dbReference type="ARBA" id="ARBA00006275"/>
    </source>
</evidence>
<dbReference type="OrthoDB" id="621018at2"/>
<dbReference type="KEGG" id="hhy:Halhy_3657"/>